<dbReference type="AlphaFoldDB" id="A0A699IUV3"/>
<accession>A0A699IUV3</accession>
<dbReference type="GO" id="GO:0006420">
    <property type="term" value="P:arginyl-tRNA aminoacylation"/>
    <property type="evidence" value="ECO:0007669"/>
    <property type="project" value="InterPro"/>
</dbReference>
<dbReference type="EMBL" id="BKCJ010336256">
    <property type="protein sequence ID" value="GEZ87851.1"/>
    <property type="molecule type" value="Genomic_DNA"/>
</dbReference>
<feature type="domain" description="Arginyl tRNA synthetase N-terminal" evidence="2">
    <location>
        <begin position="29"/>
        <end position="62"/>
    </location>
</feature>
<dbReference type="GO" id="GO:0005524">
    <property type="term" value="F:ATP binding"/>
    <property type="evidence" value="ECO:0007669"/>
    <property type="project" value="InterPro"/>
</dbReference>
<name>A0A699IUV3_TANCI</name>
<feature type="region of interest" description="Disordered" evidence="1">
    <location>
        <begin position="1"/>
        <end position="25"/>
    </location>
</feature>
<dbReference type="InterPro" id="IPR005148">
    <property type="entry name" value="Arg-tRNA-synth_N"/>
</dbReference>
<gene>
    <name evidence="3" type="ORF">Tci_559824</name>
</gene>
<feature type="compositionally biased region" description="Basic and acidic residues" evidence="1">
    <location>
        <begin position="1"/>
        <end position="19"/>
    </location>
</feature>
<reference evidence="3" key="1">
    <citation type="journal article" date="2019" name="Sci. Rep.">
        <title>Draft genome of Tanacetum cinerariifolium, the natural source of mosquito coil.</title>
        <authorList>
            <person name="Yamashiro T."/>
            <person name="Shiraishi A."/>
            <person name="Satake H."/>
            <person name="Nakayama K."/>
        </authorList>
    </citation>
    <scope>NUCLEOTIDE SEQUENCE</scope>
</reference>
<dbReference type="GO" id="GO:0005737">
    <property type="term" value="C:cytoplasm"/>
    <property type="evidence" value="ECO:0007669"/>
    <property type="project" value="InterPro"/>
</dbReference>
<comment type="caution">
    <text evidence="3">The sequence shown here is derived from an EMBL/GenBank/DDBJ whole genome shotgun (WGS) entry which is preliminary data.</text>
</comment>
<dbReference type="Pfam" id="PF03485">
    <property type="entry name" value="Arg_tRNA_synt_N"/>
    <property type="match status" value="1"/>
</dbReference>
<proteinExistence type="predicted"/>
<dbReference type="InterPro" id="IPR036695">
    <property type="entry name" value="Arg-tRNA-synth_N_sf"/>
</dbReference>
<feature type="non-terminal residue" evidence="3">
    <location>
        <position position="69"/>
    </location>
</feature>
<protein>
    <submittedName>
        <fullName evidence="3">Arginine--tRNA ligase, chloroplastic/mitochondrial-like isoform X2</fullName>
    </submittedName>
</protein>
<evidence type="ECO:0000259" key="2">
    <source>
        <dbReference type="Pfam" id="PF03485"/>
    </source>
</evidence>
<evidence type="ECO:0000256" key="1">
    <source>
        <dbReference type="SAM" id="MobiDB-lite"/>
    </source>
</evidence>
<sequence length="69" mass="7750">MWRATHDRPPNPSNLEKRSSQSVGFSTTKFRKVSKAIMRNLPANDIIESCCVAGPGYVNVILSKQWMAQ</sequence>
<organism evidence="3">
    <name type="scientific">Tanacetum cinerariifolium</name>
    <name type="common">Dalmatian daisy</name>
    <name type="synonym">Chrysanthemum cinerariifolium</name>
    <dbReference type="NCBI Taxonomy" id="118510"/>
    <lineage>
        <taxon>Eukaryota</taxon>
        <taxon>Viridiplantae</taxon>
        <taxon>Streptophyta</taxon>
        <taxon>Embryophyta</taxon>
        <taxon>Tracheophyta</taxon>
        <taxon>Spermatophyta</taxon>
        <taxon>Magnoliopsida</taxon>
        <taxon>eudicotyledons</taxon>
        <taxon>Gunneridae</taxon>
        <taxon>Pentapetalae</taxon>
        <taxon>asterids</taxon>
        <taxon>campanulids</taxon>
        <taxon>Asterales</taxon>
        <taxon>Asteraceae</taxon>
        <taxon>Asteroideae</taxon>
        <taxon>Anthemideae</taxon>
        <taxon>Anthemidinae</taxon>
        <taxon>Tanacetum</taxon>
    </lineage>
</organism>
<dbReference type="Gene3D" id="3.30.1360.70">
    <property type="entry name" value="Arginyl tRNA synthetase N-terminal domain"/>
    <property type="match status" value="1"/>
</dbReference>
<evidence type="ECO:0000313" key="3">
    <source>
        <dbReference type="EMBL" id="GEZ87851.1"/>
    </source>
</evidence>
<dbReference type="GO" id="GO:0004814">
    <property type="term" value="F:arginine-tRNA ligase activity"/>
    <property type="evidence" value="ECO:0007669"/>
    <property type="project" value="InterPro"/>
</dbReference>
<keyword evidence="3" id="KW-0436">Ligase</keyword>
<dbReference type="SUPFAM" id="SSF55190">
    <property type="entry name" value="Arginyl-tRNA synthetase (ArgRS), N-terminal 'additional' domain"/>
    <property type="match status" value="1"/>
</dbReference>